<dbReference type="PROSITE" id="PS51355">
    <property type="entry name" value="GLUTATHIONE_PEROXID_3"/>
    <property type="match status" value="1"/>
</dbReference>
<dbReference type="SUPFAM" id="SSF52833">
    <property type="entry name" value="Thioredoxin-like"/>
    <property type="match status" value="1"/>
</dbReference>
<reference evidence="5 6" key="1">
    <citation type="submission" date="2018-06" db="EMBL/GenBank/DDBJ databases">
        <title>Genomic Encyclopedia of Type Strains, Phase IV (KMG-IV): sequencing the most valuable type-strain genomes for metagenomic binning, comparative biology and taxonomic classification.</title>
        <authorList>
            <person name="Goeker M."/>
        </authorList>
    </citation>
    <scope>NUCLEOTIDE SEQUENCE [LARGE SCALE GENOMIC DNA]</scope>
    <source>
        <strain evidence="5 6">DSM 30166</strain>
    </source>
</reference>
<dbReference type="PRINTS" id="PR01011">
    <property type="entry name" value="GLUTPROXDASE"/>
</dbReference>
<dbReference type="InterPro" id="IPR036249">
    <property type="entry name" value="Thioredoxin-like_sf"/>
</dbReference>
<proteinExistence type="inferred from homology"/>
<dbReference type="EC" id="1.11.1.9" evidence="3"/>
<protein>
    <recommendedName>
        <fullName evidence="3">Thioredoxin/glutathione peroxidase BtuE</fullName>
        <ecNumber evidence="3">1.11.1.24</ecNumber>
        <ecNumber evidence="3">1.11.1.9</ecNumber>
    </recommendedName>
</protein>
<evidence type="ECO:0000256" key="1">
    <source>
        <dbReference type="ARBA" id="ARBA00022559"/>
    </source>
</evidence>
<evidence type="ECO:0000256" key="4">
    <source>
        <dbReference type="PIRSR" id="PIRSR000303-1"/>
    </source>
</evidence>
<keyword evidence="1 3" id="KW-0575">Peroxidase</keyword>
<dbReference type="PIRSF" id="PIRSF000303">
    <property type="entry name" value="Glutathion_perox"/>
    <property type="match status" value="1"/>
</dbReference>
<evidence type="ECO:0000256" key="3">
    <source>
        <dbReference type="HAMAP-Rule" id="MF_02061"/>
    </source>
</evidence>
<evidence type="ECO:0000313" key="6">
    <source>
        <dbReference type="Proteomes" id="UP000253046"/>
    </source>
</evidence>
<sequence>MMSNEIYAIALKTITGEETTLEVYQGKVALIVNVASQCGLTKQYDALEKIYETYRDQGFVVLGFPSNEFAGQEPGSDEEIQAFCRGTFGVQFPMFSKIEVNGANRHSLYQLLIREQPKATGSMLRGFYARLVNKGRKPAHPEDILWNFEKFLINRQGQVIQRFSPDLTPDDATIIKAIEEALAK</sequence>
<dbReference type="HAMAP" id="MF_02061">
    <property type="entry name" value="Thiored_glutath_peroxid"/>
    <property type="match status" value="1"/>
</dbReference>
<gene>
    <name evidence="3" type="primary">btuE</name>
    <name evidence="5" type="ORF">DES54_1149</name>
</gene>
<dbReference type="PANTHER" id="PTHR11592:SF40">
    <property type="entry name" value="THIOREDOXIN_GLUTATHIONE PEROXIDASE BTUE"/>
    <property type="match status" value="1"/>
</dbReference>
<evidence type="ECO:0000256" key="2">
    <source>
        <dbReference type="ARBA" id="ARBA00023002"/>
    </source>
</evidence>
<dbReference type="Gene3D" id="3.40.30.10">
    <property type="entry name" value="Glutaredoxin"/>
    <property type="match status" value="1"/>
</dbReference>
<dbReference type="FunFam" id="3.40.30.10:FF:000010">
    <property type="entry name" value="Glutathione peroxidase"/>
    <property type="match status" value="1"/>
</dbReference>
<evidence type="ECO:0000313" key="5">
    <source>
        <dbReference type="EMBL" id="RBP62831.1"/>
    </source>
</evidence>
<comment type="catalytic activity">
    <reaction evidence="3">
        <text>2 glutathione + H2O2 = glutathione disulfide + 2 H2O</text>
        <dbReference type="Rhea" id="RHEA:16833"/>
        <dbReference type="ChEBI" id="CHEBI:15377"/>
        <dbReference type="ChEBI" id="CHEBI:16240"/>
        <dbReference type="ChEBI" id="CHEBI:57925"/>
        <dbReference type="ChEBI" id="CHEBI:58297"/>
        <dbReference type="EC" id="1.11.1.9"/>
    </reaction>
</comment>
<dbReference type="EMBL" id="QNRY01000014">
    <property type="protein sequence ID" value="RBP62831.1"/>
    <property type="molecule type" value="Genomic_DNA"/>
</dbReference>
<keyword evidence="6" id="KW-1185">Reference proteome</keyword>
<dbReference type="GO" id="GO:0034599">
    <property type="term" value="P:cellular response to oxidative stress"/>
    <property type="evidence" value="ECO:0007669"/>
    <property type="project" value="TreeGrafter"/>
</dbReference>
<keyword evidence="2 3" id="KW-0560">Oxidoreductase</keyword>
<name>A0A366I626_9GAMM</name>
<comment type="similarity">
    <text evidence="3">Belongs to the glutathione peroxidase family. BtuE subfamily.</text>
</comment>
<dbReference type="EC" id="1.11.1.24" evidence="3"/>
<organism evidence="5 6">
    <name type="scientific">Brenneria salicis ATCC 15712 = DSM 30166</name>
    <dbReference type="NCBI Taxonomy" id="714314"/>
    <lineage>
        <taxon>Bacteria</taxon>
        <taxon>Pseudomonadati</taxon>
        <taxon>Pseudomonadota</taxon>
        <taxon>Gammaproteobacteria</taxon>
        <taxon>Enterobacterales</taxon>
        <taxon>Pectobacteriaceae</taxon>
        <taxon>Brenneria</taxon>
    </lineage>
</organism>
<dbReference type="GO" id="GO:0004602">
    <property type="term" value="F:glutathione peroxidase activity"/>
    <property type="evidence" value="ECO:0007669"/>
    <property type="project" value="UniProtKB-UniRule"/>
</dbReference>
<dbReference type="Proteomes" id="UP000253046">
    <property type="component" value="Unassembled WGS sequence"/>
</dbReference>
<accession>A0A366I626</accession>
<feature type="active site" evidence="3 4">
    <location>
        <position position="38"/>
    </location>
</feature>
<dbReference type="Pfam" id="PF00255">
    <property type="entry name" value="GSHPx"/>
    <property type="match status" value="1"/>
</dbReference>
<dbReference type="AlphaFoldDB" id="A0A366I626"/>
<comment type="caution">
    <text evidence="5">The sequence shown here is derived from an EMBL/GenBank/DDBJ whole genome shotgun (WGS) entry which is preliminary data.</text>
</comment>
<dbReference type="NCBIfam" id="NF007900">
    <property type="entry name" value="PRK10606.1"/>
    <property type="match status" value="1"/>
</dbReference>
<dbReference type="InterPro" id="IPR000889">
    <property type="entry name" value="Glutathione_peroxidase"/>
</dbReference>
<dbReference type="InterPro" id="IPR033674">
    <property type="entry name" value="BtuE"/>
</dbReference>
<dbReference type="PANTHER" id="PTHR11592">
    <property type="entry name" value="GLUTATHIONE PEROXIDASE"/>
    <property type="match status" value="1"/>
</dbReference>
<dbReference type="GO" id="GO:0140824">
    <property type="term" value="F:thioredoxin-dependent peroxiredoxin activity"/>
    <property type="evidence" value="ECO:0007669"/>
    <property type="project" value="UniProtKB-EC"/>
</dbReference>
<comment type="catalytic activity">
    <reaction evidence="3">
        <text>a hydroperoxide + [thioredoxin]-dithiol = an alcohol + [thioredoxin]-disulfide + H2O</text>
        <dbReference type="Rhea" id="RHEA:62620"/>
        <dbReference type="Rhea" id="RHEA-COMP:10698"/>
        <dbReference type="Rhea" id="RHEA-COMP:10700"/>
        <dbReference type="ChEBI" id="CHEBI:15377"/>
        <dbReference type="ChEBI" id="CHEBI:29950"/>
        <dbReference type="ChEBI" id="CHEBI:30879"/>
        <dbReference type="ChEBI" id="CHEBI:35924"/>
        <dbReference type="ChEBI" id="CHEBI:50058"/>
        <dbReference type="EC" id="1.11.1.24"/>
    </reaction>
</comment>
<dbReference type="CDD" id="cd00340">
    <property type="entry name" value="GSH_Peroxidase"/>
    <property type="match status" value="1"/>
</dbReference>
<comment type="function">
    <text evidence="3">Non-specific peroxidase that can use thioredoxin or glutathione as a reducing agent.</text>
</comment>